<dbReference type="SUPFAM" id="SSF47060">
    <property type="entry name" value="S15/NS1 RNA-binding domain"/>
    <property type="match status" value="1"/>
</dbReference>
<dbReference type="GO" id="GO:0005829">
    <property type="term" value="C:cytosol"/>
    <property type="evidence" value="ECO:0007669"/>
    <property type="project" value="TreeGrafter"/>
</dbReference>
<dbReference type="Pfam" id="PF13393">
    <property type="entry name" value="tRNA-synt_His"/>
    <property type="match status" value="1"/>
</dbReference>
<dbReference type="GO" id="GO:0005739">
    <property type="term" value="C:mitochondrion"/>
    <property type="evidence" value="ECO:0007669"/>
    <property type="project" value="TreeGrafter"/>
</dbReference>
<dbReference type="CDD" id="cd00773">
    <property type="entry name" value="HisRS-like_core"/>
    <property type="match status" value="1"/>
</dbReference>
<dbReference type="Proteomes" id="UP000274822">
    <property type="component" value="Unassembled WGS sequence"/>
</dbReference>
<evidence type="ECO:0000256" key="1">
    <source>
        <dbReference type="ARBA" id="ARBA00022598"/>
    </source>
</evidence>
<evidence type="ECO:0000313" key="7">
    <source>
        <dbReference type="EMBL" id="RUS35567.1"/>
    </source>
</evidence>
<proteinExistence type="predicted"/>
<sequence>MVEIADVLIAQIKEQGDKIHTLKTQKADKHIINAEVLVHNDLKQQLVMLKASQLPTGDNAEKKEKEGNGSFALKVPKVPNGRRWVGYEGRKPDYNDMEMAICEKVFSTITSVFKRHGAVTIDTPLFELKVLARHESVCFGSGCGSYDEDRKLIYNLKDQGGEECSLRYDVSVMILSISISRNTYQPTTPTSLLLLLVLQVPFVHFLAMNGKEYQNFKRYHITKVHRRDQSAMSKDKITESYQCDFDIAGTYDPMEPDAEILRILCEALTALDVGKYTVKINHRKILDGILEVCGVPVDKIRPISSAICKLDKEMTEKGLSTESADAIGEYVKLKGGHDLLNHLVADRQLVVNPSARKGLDDMALLFRYLEIQGVVDKKDTDELDESTLGAGSIAAGGRYNELVGMLSGKNKNGEANLRIPCVGVSISVERVFIILLEKYRTEEIKRNEERIAVATEV</sequence>
<name>A0A433R0L1_9FUNG</name>
<dbReference type="GO" id="GO:0006427">
    <property type="term" value="P:histidyl-tRNA aminoacylation"/>
    <property type="evidence" value="ECO:0007669"/>
    <property type="project" value="TreeGrafter"/>
</dbReference>
<dbReference type="InterPro" id="IPR041715">
    <property type="entry name" value="HisRS-like_core"/>
</dbReference>
<keyword evidence="8" id="KW-1185">Reference proteome</keyword>
<dbReference type="PROSITE" id="PS51185">
    <property type="entry name" value="WHEP_TRS_2"/>
    <property type="match status" value="1"/>
</dbReference>
<dbReference type="InterPro" id="IPR045864">
    <property type="entry name" value="aa-tRNA-synth_II/BPL/LPL"/>
</dbReference>
<feature type="domain" description="WHEP-TRS" evidence="6">
    <location>
        <begin position="4"/>
        <end position="60"/>
    </location>
</feature>
<protein>
    <submittedName>
        <fullName evidence="7">Histidyl-tRNA synthetase</fullName>
    </submittedName>
</protein>
<keyword evidence="3" id="KW-0067">ATP-binding</keyword>
<evidence type="ECO:0000313" key="8">
    <source>
        <dbReference type="Proteomes" id="UP000274822"/>
    </source>
</evidence>
<evidence type="ECO:0000256" key="4">
    <source>
        <dbReference type="ARBA" id="ARBA00022917"/>
    </source>
</evidence>
<dbReference type="GO" id="GO:0003723">
    <property type="term" value="F:RNA binding"/>
    <property type="evidence" value="ECO:0007669"/>
    <property type="project" value="TreeGrafter"/>
</dbReference>
<dbReference type="AlphaFoldDB" id="A0A433R0L1"/>
<dbReference type="PANTHER" id="PTHR11476">
    <property type="entry name" value="HISTIDYL-TRNA SYNTHETASE"/>
    <property type="match status" value="1"/>
</dbReference>
<dbReference type="GO" id="GO:0004821">
    <property type="term" value="F:histidine-tRNA ligase activity"/>
    <property type="evidence" value="ECO:0007669"/>
    <property type="project" value="TreeGrafter"/>
</dbReference>
<gene>
    <name evidence="7" type="ORF">BC938DRAFT_476798</name>
</gene>
<dbReference type="InterPro" id="IPR009068">
    <property type="entry name" value="uS15_NS1_RNA-bd_sf"/>
</dbReference>
<dbReference type="Gene3D" id="1.10.287.10">
    <property type="entry name" value="S15/NS1, RNA-binding"/>
    <property type="match status" value="1"/>
</dbReference>
<evidence type="ECO:0000256" key="3">
    <source>
        <dbReference type="ARBA" id="ARBA00022840"/>
    </source>
</evidence>
<keyword evidence="2" id="KW-0547">Nucleotide-binding</keyword>
<accession>A0A433R0L1</accession>
<reference evidence="7 8" key="1">
    <citation type="journal article" date="2018" name="New Phytol.">
        <title>Phylogenomics of Endogonaceae and evolution of mycorrhizas within Mucoromycota.</title>
        <authorList>
            <person name="Chang Y."/>
            <person name="Desiro A."/>
            <person name="Na H."/>
            <person name="Sandor L."/>
            <person name="Lipzen A."/>
            <person name="Clum A."/>
            <person name="Barry K."/>
            <person name="Grigoriev I.V."/>
            <person name="Martin F.M."/>
            <person name="Stajich J.E."/>
            <person name="Smith M.E."/>
            <person name="Bonito G."/>
            <person name="Spatafora J.W."/>
        </authorList>
    </citation>
    <scope>NUCLEOTIDE SEQUENCE [LARGE SCALE GENOMIC DNA]</scope>
    <source>
        <strain evidence="7 8">AD002</strain>
    </source>
</reference>
<keyword evidence="1" id="KW-0436">Ligase</keyword>
<evidence type="ECO:0000259" key="6">
    <source>
        <dbReference type="PROSITE" id="PS51185"/>
    </source>
</evidence>
<evidence type="ECO:0000256" key="2">
    <source>
        <dbReference type="ARBA" id="ARBA00022741"/>
    </source>
</evidence>
<evidence type="ECO:0000256" key="5">
    <source>
        <dbReference type="ARBA" id="ARBA00023146"/>
    </source>
</evidence>
<dbReference type="SUPFAM" id="SSF55681">
    <property type="entry name" value="Class II aaRS and biotin synthetases"/>
    <property type="match status" value="1"/>
</dbReference>
<comment type="caution">
    <text evidence="7">The sequence shown here is derived from an EMBL/GenBank/DDBJ whole genome shotgun (WGS) entry which is preliminary data.</text>
</comment>
<dbReference type="InterPro" id="IPR000738">
    <property type="entry name" value="WHEP-TRS_dom"/>
</dbReference>
<dbReference type="Gene3D" id="3.30.930.10">
    <property type="entry name" value="Bira Bifunctional Protein, Domain 2"/>
    <property type="match status" value="2"/>
</dbReference>
<keyword evidence="5 7" id="KW-0030">Aminoacyl-tRNA synthetase</keyword>
<organism evidence="7 8">
    <name type="scientific">Jimgerdemannia flammicorona</name>
    <dbReference type="NCBI Taxonomy" id="994334"/>
    <lineage>
        <taxon>Eukaryota</taxon>
        <taxon>Fungi</taxon>
        <taxon>Fungi incertae sedis</taxon>
        <taxon>Mucoromycota</taxon>
        <taxon>Mucoromycotina</taxon>
        <taxon>Endogonomycetes</taxon>
        <taxon>Endogonales</taxon>
        <taxon>Endogonaceae</taxon>
        <taxon>Jimgerdemannia</taxon>
    </lineage>
</organism>
<dbReference type="GO" id="GO:0032543">
    <property type="term" value="P:mitochondrial translation"/>
    <property type="evidence" value="ECO:0007669"/>
    <property type="project" value="TreeGrafter"/>
</dbReference>
<dbReference type="PANTHER" id="PTHR11476:SF7">
    <property type="entry name" value="HISTIDINE--TRNA LIGASE"/>
    <property type="match status" value="1"/>
</dbReference>
<dbReference type="GO" id="GO:0005524">
    <property type="term" value="F:ATP binding"/>
    <property type="evidence" value="ECO:0007669"/>
    <property type="project" value="UniProtKB-KW"/>
</dbReference>
<dbReference type="EMBL" id="RBNJ01000025">
    <property type="protein sequence ID" value="RUS35567.1"/>
    <property type="molecule type" value="Genomic_DNA"/>
</dbReference>
<keyword evidence="4" id="KW-0648">Protein biosynthesis</keyword>